<dbReference type="InterPro" id="IPR037396">
    <property type="entry name" value="FMN_HAD"/>
</dbReference>
<dbReference type="PROSITE" id="PS51349">
    <property type="entry name" value="FMN_HYDROXY_ACID_DH_2"/>
    <property type="match status" value="1"/>
</dbReference>
<evidence type="ECO:0000259" key="7">
    <source>
        <dbReference type="PROSITE" id="PS51349"/>
    </source>
</evidence>
<dbReference type="PANTHER" id="PTHR10578:SF107">
    <property type="entry name" value="2-HYDROXYACID OXIDASE 1"/>
    <property type="match status" value="1"/>
</dbReference>
<dbReference type="InterPro" id="IPR008259">
    <property type="entry name" value="FMN_hydac_DH_AS"/>
</dbReference>
<dbReference type="InterPro" id="IPR013785">
    <property type="entry name" value="Aldolase_TIM"/>
</dbReference>
<reference evidence="9" key="1">
    <citation type="journal article" date="2019" name="Int. J. Syst. Evol. Microbiol.">
        <title>The Global Catalogue of Microorganisms (GCM) 10K type strain sequencing project: providing services to taxonomists for standard genome sequencing and annotation.</title>
        <authorList>
            <consortium name="The Broad Institute Genomics Platform"/>
            <consortium name="The Broad Institute Genome Sequencing Center for Infectious Disease"/>
            <person name="Wu L."/>
            <person name="Ma J."/>
        </authorList>
    </citation>
    <scope>NUCLEOTIDE SEQUENCE [LARGE SCALE GENOMIC DNA]</scope>
    <source>
        <strain evidence="9">JCM 9371</strain>
    </source>
</reference>
<keyword evidence="9" id="KW-1185">Reference proteome</keyword>
<gene>
    <name evidence="8" type="ORF">ACFQZM_16455</name>
</gene>
<evidence type="ECO:0000256" key="6">
    <source>
        <dbReference type="SAM" id="MobiDB-lite"/>
    </source>
</evidence>
<dbReference type="Proteomes" id="UP001597063">
    <property type="component" value="Unassembled WGS sequence"/>
</dbReference>
<name>A0ABW2XJU1_9ACTN</name>
<accession>A0ABW2XJU1</accession>
<dbReference type="InterPro" id="IPR012133">
    <property type="entry name" value="Alpha-hydoxy_acid_DH_FMN"/>
</dbReference>
<dbReference type="CDD" id="cd02809">
    <property type="entry name" value="alpha_hydroxyacid_oxid_FMN"/>
    <property type="match status" value="1"/>
</dbReference>
<dbReference type="GO" id="GO:0016491">
    <property type="term" value="F:oxidoreductase activity"/>
    <property type="evidence" value="ECO:0007669"/>
    <property type="project" value="UniProtKB-KW"/>
</dbReference>
<evidence type="ECO:0000313" key="8">
    <source>
        <dbReference type="EMBL" id="MFD0686095.1"/>
    </source>
</evidence>
<comment type="caution">
    <text evidence="8">The sequence shown here is derived from an EMBL/GenBank/DDBJ whole genome shotgun (WGS) entry which is preliminary data.</text>
</comment>
<protein>
    <submittedName>
        <fullName evidence="8">Alpha-hydroxy acid oxidase</fullName>
        <ecNumber evidence="8">1.-.-.-</ecNumber>
    </submittedName>
</protein>
<dbReference type="EC" id="1.-.-.-" evidence="8"/>
<dbReference type="PIRSF" id="PIRSF000138">
    <property type="entry name" value="Al-hdrx_acd_dh"/>
    <property type="match status" value="1"/>
</dbReference>
<dbReference type="RefSeq" id="WP_131756649.1">
    <property type="nucleotide sequence ID" value="NZ_CAACUY010000019.1"/>
</dbReference>
<evidence type="ECO:0000256" key="3">
    <source>
        <dbReference type="ARBA" id="ARBA00022643"/>
    </source>
</evidence>
<proteinExistence type="inferred from homology"/>
<dbReference type="EMBL" id="JBHTGP010000008">
    <property type="protein sequence ID" value="MFD0686095.1"/>
    <property type="molecule type" value="Genomic_DNA"/>
</dbReference>
<feature type="domain" description="FMN hydroxy acid dehydrogenase" evidence="7">
    <location>
        <begin position="30"/>
        <end position="380"/>
    </location>
</feature>
<organism evidence="8 9">
    <name type="scientific">Actinomadura fibrosa</name>
    <dbReference type="NCBI Taxonomy" id="111802"/>
    <lineage>
        <taxon>Bacteria</taxon>
        <taxon>Bacillati</taxon>
        <taxon>Actinomycetota</taxon>
        <taxon>Actinomycetes</taxon>
        <taxon>Streptosporangiales</taxon>
        <taxon>Thermomonosporaceae</taxon>
        <taxon>Actinomadura</taxon>
    </lineage>
</organism>
<evidence type="ECO:0000256" key="1">
    <source>
        <dbReference type="ARBA" id="ARBA00001917"/>
    </source>
</evidence>
<dbReference type="Pfam" id="PF01070">
    <property type="entry name" value="FMN_dh"/>
    <property type="match status" value="1"/>
</dbReference>
<feature type="region of interest" description="Disordered" evidence="6">
    <location>
        <begin position="1"/>
        <end position="34"/>
    </location>
</feature>
<dbReference type="PANTHER" id="PTHR10578">
    <property type="entry name" value="S -2-HYDROXY-ACID OXIDASE-RELATED"/>
    <property type="match status" value="1"/>
</dbReference>
<evidence type="ECO:0000256" key="4">
    <source>
        <dbReference type="ARBA" id="ARBA00023002"/>
    </source>
</evidence>
<dbReference type="InterPro" id="IPR000262">
    <property type="entry name" value="FMN-dep_DH"/>
</dbReference>
<comment type="cofactor">
    <cofactor evidence="1">
        <name>FMN</name>
        <dbReference type="ChEBI" id="CHEBI:58210"/>
    </cofactor>
</comment>
<keyword evidence="4 8" id="KW-0560">Oxidoreductase</keyword>
<evidence type="ECO:0000313" key="9">
    <source>
        <dbReference type="Proteomes" id="UP001597063"/>
    </source>
</evidence>
<evidence type="ECO:0000256" key="5">
    <source>
        <dbReference type="ARBA" id="ARBA00024042"/>
    </source>
</evidence>
<keyword evidence="3" id="KW-0288">FMN</keyword>
<dbReference type="PROSITE" id="PS00557">
    <property type="entry name" value="FMN_HYDROXY_ACID_DH_1"/>
    <property type="match status" value="1"/>
</dbReference>
<keyword evidence="2" id="KW-0285">Flavoprotein</keyword>
<dbReference type="SUPFAM" id="SSF51395">
    <property type="entry name" value="FMN-linked oxidoreductases"/>
    <property type="match status" value="1"/>
</dbReference>
<dbReference type="Gene3D" id="3.20.20.70">
    <property type="entry name" value="Aldolase class I"/>
    <property type="match status" value="1"/>
</dbReference>
<comment type="similarity">
    <text evidence="5">Belongs to the FMN-dependent alpha-hydroxy acid dehydrogenase family.</text>
</comment>
<evidence type="ECO:0000256" key="2">
    <source>
        <dbReference type="ARBA" id="ARBA00022630"/>
    </source>
</evidence>
<sequence>MTTGTGTARAGGAGTGTAGPDASLAGTSGAGAQPPLTLREFEAAARARLDPAHYDYFAGGAGDEVTLRANEAAFARVALLPRVLRGAGPPRTDVTLLGTAASMPVLVAPTAFHRLADPEGERATARAAAATGTIMIVSMAATVAVEDVAAAAPGAALWFQLYVQPDLAFTERVVRRAEAAGCAALVVTADSPARGVRERELRHGFLDLPDGLRCENMRDGAGTRSIAMSPELSWDHIDRLREMTALPIVLKGVLHPADVRPALDRGVAALVVSNHGGRQLDAVPAALDALPAVAAAAGRAVPVLLDGGVRRGTDVLKALALGADAVAVGRPVIWGLAAGGERGAARVLELLRAEVELALALCGCASPGDLAPDMVVRRPW</sequence>